<name>A0A6J6W9T9_9ZZZZ</name>
<dbReference type="EMBL" id="CAFAAB010000041">
    <property type="protein sequence ID" value="CAB4780629.1"/>
    <property type="molecule type" value="Genomic_DNA"/>
</dbReference>
<proteinExistence type="predicted"/>
<protein>
    <submittedName>
        <fullName evidence="1">Unannotated protein</fullName>
    </submittedName>
</protein>
<dbReference type="Pfam" id="PF10094">
    <property type="entry name" value="DUF2332"/>
    <property type="match status" value="1"/>
</dbReference>
<sequence>MAFDLFDGGAPFDEEELANRYRHILSPEDRDRLPAYAALCDALAESHTALALLGAVHGRQQNPTLILAILHYIALTGHPVLGPLYGELHEGRPVAPEAFARSVVEVLETEPELLRRELWRSTQTNEPNRSAVLAAAVGDVARTLGHGQITLIDVGTSMGFNLFPDLVSVVPEESGDDAALVTTCLTPSFVRSPVPLIGRRVGLDQNLLLPSKPDDVAWLTACLWPEESRRLRRFTALLEKMKDWPEPVRVAGNAVDLIDYEVTFDNTPTYVINSWVLAYFSLEERTQWRDTMDYHFAEREDLVWISMEHPSINNSLAFPEAPKNVPRQGASEIVVTSSFYPSTHWGWTHPHGHWFSVDSGPKA</sequence>
<accession>A0A6J6W9T9</accession>
<dbReference type="InterPro" id="IPR011200">
    <property type="entry name" value="UCP012608"/>
</dbReference>
<reference evidence="1" key="1">
    <citation type="submission" date="2020-05" db="EMBL/GenBank/DDBJ databases">
        <authorList>
            <person name="Chiriac C."/>
            <person name="Salcher M."/>
            <person name="Ghai R."/>
            <person name="Kavagutti S V."/>
        </authorList>
    </citation>
    <scope>NUCLEOTIDE SEQUENCE</scope>
</reference>
<gene>
    <name evidence="1" type="ORF">UFOPK2958_00509</name>
</gene>
<evidence type="ECO:0000313" key="1">
    <source>
        <dbReference type="EMBL" id="CAB4780629.1"/>
    </source>
</evidence>
<dbReference type="AlphaFoldDB" id="A0A6J6W9T9"/>
<organism evidence="1">
    <name type="scientific">freshwater metagenome</name>
    <dbReference type="NCBI Taxonomy" id="449393"/>
    <lineage>
        <taxon>unclassified sequences</taxon>
        <taxon>metagenomes</taxon>
        <taxon>ecological metagenomes</taxon>
    </lineage>
</organism>